<dbReference type="EMBL" id="CABWKQ010000027">
    <property type="protein sequence ID" value="VWX37643.1"/>
    <property type="molecule type" value="Genomic_DNA"/>
</dbReference>
<protein>
    <submittedName>
        <fullName evidence="2">Glutathione transferase</fullName>
    </submittedName>
</protein>
<dbReference type="SUPFAM" id="SSF54593">
    <property type="entry name" value="Glyoxalase/Bleomycin resistance protein/Dihydroxybiphenyl dioxygenase"/>
    <property type="match status" value="1"/>
</dbReference>
<evidence type="ECO:0000259" key="1">
    <source>
        <dbReference type="PROSITE" id="PS51819"/>
    </source>
</evidence>
<keyword evidence="3" id="KW-1185">Reference proteome</keyword>
<dbReference type="AlphaFoldDB" id="A0A653IG97"/>
<evidence type="ECO:0000313" key="3">
    <source>
        <dbReference type="Proteomes" id="UP000439752"/>
    </source>
</evidence>
<dbReference type="Pfam" id="PF00903">
    <property type="entry name" value="Glyoxalase"/>
    <property type="match status" value="1"/>
</dbReference>
<dbReference type="InterPro" id="IPR004360">
    <property type="entry name" value="Glyas_Fos-R_dOase_dom"/>
</dbReference>
<dbReference type="InterPro" id="IPR029068">
    <property type="entry name" value="Glyas_Bleomycin-R_OHBP_Dase"/>
</dbReference>
<accession>A0A653IG97</accession>
<keyword evidence="2" id="KW-0808">Transferase</keyword>
<dbReference type="RefSeq" id="WP_159173625.1">
    <property type="nucleotide sequence ID" value="NZ_LR732312.1"/>
</dbReference>
<name>A0A653IG97_9BACL</name>
<dbReference type="PROSITE" id="PS51819">
    <property type="entry name" value="VOC"/>
    <property type="match status" value="1"/>
</dbReference>
<gene>
    <name evidence="2" type="ORF">EXIGUO9Y_330067</name>
</gene>
<reference evidence="2 3" key="1">
    <citation type="submission" date="2019-10" db="EMBL/GenBank/DDBJ databases">
        <authorList>
            <person name="Karimi E."/>
        </authorList>
    </citation>
    <scope>NUCLEOTIDE SEQUENCE [LARGE SCALE GENOMIC DNA]</scope>
    <source>
        <strain evidence="2">Exiguobacterium sp. 9Y</strain>
    </source>
</reference>
<proteinExistence type="predicted"/>
<sequence>MIKGLYEAHLPVRNLQQSIAFYEGLGLSLDHIVNDRLAFLWIVKEESWLGLWVADQVELDYHPSIRHIAFQVELEALTDAVNWLTAHGYTPRKAFGFEPTEPFVIALAHHAHAKIHFNDPDGNSLEFICPVANPHRITGTMYWSDWLRINAQAEGETDETSDHL</sequence>
<dbReference type="Proteomes" id="UP000439752">
    <property type="component" value="Unassembled WGS sequence"/>
</dbReference>
<organism evidence="2 3">
    <name type="scientific">Exiguobacterium oxidotolerans</name>
    <dbReference type="NCBI Taxonomy" id="223958"/>
    <lineage>
        <taxon>Bacteria</taxon>
        <taxon>Bacillati</taxon>
        <taxon>Bacillota</taxon>
        <taxon>Bacilli</taxon>
        <taxon>Bacillales</taxon>
        <taxon>Bacillales Family XII. Incertae Sedis</taxon>
        <taxon>Exiguobacterium</taxon>
    </lineage>
</organism>
<evidence type="ECO:0000313" key="2">
    <source>
        <dbReference type="EMBL" id="VWX37643.1"/>
    </source>
</evidence>
<dbReference type="GO" id="GO:0016740">
    <property type="term" value="F:transferase activity"/>
    <property type="evidence" value="ECO:0007669"/>
    <property type="project" value="UniProtKB-KW"/>
</dbReference>
<dbReference type="CDD" id="cd06587">
    <property type="entry name" value="VOC"/>
    <property type="match status" value="1"/>
</dbReference>
<dbReference type="InterPro" id="IPR037523">
    <property type="entry name" value="VOC_core"/>
</dbReference>
<dbReference type="Gene3D" id="3.10.180.10">
    <property type="entry name" value="2,3-Dihydroxybiphenyl 1,2-Dioxygenase, domain 1"/>
    <property type="match status" value="1"/>
</dbReference>
<feature type="domain" description="VOC" evidence="1">
    <location>
        <begin position="4"/>
        <end position="130"/>
    </location>
</feature>